<reference evidence="2" key="1">
    <citation type="submission" date="2024-06" db="EMBL/GenBank/DDBJ databases">
        <authorList>
            <person name="Liu X."/>
            <person name="Lenzi L."/>
            <person name="Haldenby T S."/>
            <person name="Uol C."/>
        </authorList>
    </citation>
    <scope>NUCLEOTIDE SEQUENCE</scope>
</reference>
<feature type="compositionally biased region" description="Polar residues" evidence="1">
    <location>
        <begin position="259"/>
        <end position="285"/>
    </location>
</feature>
<gene>
    <name evidence="2" type="ORF">CDAUBV1_LOCUS10730</name>
</gene>
<evidence type="ECO:0000256" key="1">
    <source>
        <dbReference type="SAM" id="MobiDB-lite"/>
    </source>
</evidence>
<feature type="region of interest" description="Disordered" evidence="1">
    <location>
        <begin position="203"/>
        <end position="307"/>
    </location>
</feature>
<dbReference type="EMBL" id="CAXLJL010000334">
    <property type="protein sequence ID" value="CAL5136599.1"/>
    <property type="molecule type" value="Genomic_DNA"/>
</dbReference>
<comment type="caution">
    <text evidence="2">The sequence shown here is derived from an EMBL/GenBank/DDBJ whole genome shotgun (WGS) entry which is preliminary data.</text>
</comment>
<dbReference type="AlphaFoldDB" id="A0AAV2THU1"/>
<feature type="compositionally biased region" description="Polar residues" evidence="1">
    <location>
        <begin position="231"/>
        <end position="251"/>
    </location>
</feature>
<evidence type="ECO:0000313" key="3">
    <source>
        <dbReference type="Proteomes" id="UP001497525"/>
    </source>
</evidence>
<proteinExistence type="predicted"/>
<accession>A0AAV2THU1</accession>
<sequence>MSLRDEPTLLWDLIEQRLSKNERHEARLLVGLNIIEQTYELKNEITSFLRLLKDNACISRAFQLVVSRPPSLATEVAAQITAFVNAYHEETFTTNKILHSKVKTTKAKSEFLQEESRLQSATSEIRKYLIEEAAELERHLHKLQTALLGNFEGTGAVDGDLSSSAIPAQIYKLAPEGDQRTDTIFDGSGLQLVNSGCALNDHRTPTCASRSSGSTLSATSSASVSPRSPANTSETEMNHSATKPGMNNNLTKLKHHDQLSPSSHQLRRSAGTQQTPLRSVTQTRSFPLCGSDSVSPISLPPLTPKRQITKSVRSNIHSSVMTNRSESTTPTSDWCSPDLGRFNSAQRFRQMILQTRIDIARSNTLKEKKGNSKRTQ</sequence>
<evidence type="ECO:0000313" key="2">
    <source>
        <dbReference type="EMBL" id="CAL5136599.1"/>
    </source>
</evidence>
<name>A0AAV2THU1_CALDB</name>
<organism evidence="2 3">
    <name type="scientific">Calicophoron daubneyi</name>
    <name type="common">Rumen fluke</name>
    <name type="synonym">Paramphistomum daubneyi</name>
    <dbReference type="NCBI Taxonomy" id="300641"/>
    <lineage>
        <taxon>Eukaryota</taxon>
        <taxon>Metazoa</taxon>
        <taxon>Spiralia</taxon>
        <taxon>Lophotrochozoa</taxon>
        <taxon>Platyhelminthes</taxon>
        <taxon>Trematoda</taxon>
        <taxon>Digenea</taxon>
        <taxon>Plagiorchiida</taxon>
        <taxon>Pronocephalata</taxon>
        <taxon>Paramphistomoidea</taxon>
        <taxon>Paramphistomidae</taxon>
        <taxon>Calicophoron</taxon>
    </lineage>
</organism>
<protein>
    <submittedName>
        <fullName evidence="2">Uncharacterized protein</fullName>
    </submittedName>
</protein>
<dbReference type="Proteomes" id="UP001497525">
    <property type="component" value="Unassembled WGS sequence"/>
</dbReference>
<feature type="compositionally biased region" description="Low complexity" evidence="1">
    <location>
        <begin position="208"/>
        <end position="230"/>
    </location>
</feature>